<evidence type="ECO:0000313" key="2">
    <source>
        <dbReference type="EMBL" id="KAL0101835.1"/>
    </source>
</evidence>
<keyword evidence="3" id="KW-1185">Reference proteome</keyword>
<evidence type="ECO:0000256" key="1">
    <source>
        <dbReference type="SAM" id="MobiDB-lite"/>
    </source>
</evidence>
<reference evidence="2 3" key="1">
    <citation type="submission" date="2023-03" db="EMBL/GenBank/DDBJ databases">
        <title>High recombination rates correlate with genetic variation in Cardiocondyla obscurior ants.</title>
        <authorList>
            <person name="Errbii M."/>
        </authorList>
    </citation>
    <scope>NUCLEOTIDE SEQUENCE [LARGE SCALE GENOMIC DNA]</scope>
    <source>
        <strain evidence="2">Alpha-2009</strain>
        <tissue evidence="2">Whole body</tissue>
    </source>
</reference>
<accession>A0AAW2EI47</accession>
<dbReference type="AlphaFoldDB" id="A0AAW2EI47"/>
<feature type="compositionally biased region" description="Polar residues" evidence="1">
    <location>
        <begin position="63"/>
        <end position="83"/>
    </location>
</feature>
<evidence type="ECO:0000313" key="3">
    <source>
        <dbReference type="Proteomes" id="UP001430953"/>
    </source>
</evidence>
<dbReference type="Proteomes" id="UP001430953">
    <property type="component" value="Unassembled WGS sequence"/>
</dbReference>
<protein>
    <submittedName>
        <fullName evidence="2">Uncharacterized protein</fullName>
    </submittedName>
</protein>
<sequence length="125" mass="14408">MLWPERCIAECTVTEVIDSSNLHNHTEIRVADRMESHTDETSVNEFHRVIIKPKKRKSEDELNSPTMKTKSYKTKTGQASCSNRFDILKDKEAMDEESEEDEFKSDSEAGEENQNNGKTTEKHSK</sequence>
<name>A0AAW2EI47_9HYME</name>
<organism evidence="2 3">
    <name type="scientific">Cardiocondyla obscurior</name>
    <dbReference type="NCBI Taxonomy" id="286306"/>
    <lineage>
        <taxon>Eukaryota</taxon>
        <taxon>Metazoa</taxon>
        <taxon>Ecdysozoa</taxon>
        <taxon>Arthropoda</taxon>
        <taxon>Hexapoda</taxon>
        <taxon>Insecta</taxon>
        <taxon>Pterygota</taxon>
        <taxon>Neoptera</taxon>
        <taxon>Endopterygota</taxon>
        <taxon>Hymenoptera</taxon>
        <taxon>Apocrita</taxon>
        <taxon>Aculeata</taxon>
        <taxon>Formicoidea</taxon>
        <taxon>Formicidae</taxon>
        <taxon>Myrmicinae</taxon>
        <taxon>Cardiocondyla</taxon>
    </lineage>
</organism>
<comment type="caution">
    <text evidence="2">The sequence shown here is derived from an EMBL/GenBank/DDBJ whole genome shotgun (WGS) entry which is preliminary data.</text>
</comment>
<gene>
    <name evidence="2" type="ORF">PUN28_019169</name>
</gene>
<proteinExistence type="predicted"/>
<dbReference type="EMBL" id="JADYXP020000024">
    <property type="protein sequence ID" value="KAL0101835.1"/>
    <property type="molecule type" value="Genomic_DNA"/>
</dbReference>
<feature type="region of interest" description="Disordered" evidence="1">
    <location>
        <begin position="52"/>
        <end position="125"/>
    </location>
</feature>
<feature type="compositionally biased region" description="Acidic residues" evidence="1">
    <location>
        <begin position="93"/>
        <end position="111"/>
    </location>
</feature>